<dbReference type="SUPFAM" id="SSF56091">
    <property type="entry name" value="DNA ligase/mRNA capping enzyme, catalytic domain"/>
    <property type="match status" value="1"/>
</dbReference>
<dbReference type="PROSITE" id="PS00697">
    <property type="entry name" value="DNA_LIGASE_A1"/>
    <property type="match status" value="1"/>
</dbReference>
<dbReference type="InterPro" id="IPR012309">
    <property type="entry name" value="DNA_ligase_ATP-dep_C"/>
</dbReference>
<evidence type="ECO:0000313" key="6">
    <source>
        <dbReference type="EMBL" id="UVI31145.1"/>
    </source>
</evidence>
<dbReference type="Pfam" id="PF01068">
    <property type="entry name" value="DNA_ligase_A_M"/>
    <property type="match status" value="1"/>
</dbReference>
<dbReference type="InterPro" id="IPR012310">
    <property type="entry name" value="DNA_ligase_ATP-dep_cent"/>
</dbReference>
<reference evidence="6" key="1">
    <citation type="submission" date="2022-01" db="EMBL/GenBank/DDBJ databases">
        <title>Paenibacillus spongiae sp. nov., isolated from marine sponge.</title>
        <authorList>
            <person name="Li Z."/>
            <person name="Zhang M."/>
        </authorList>
    </citation>
    <scope>NUCLEOTIDE SEQUENCE</scope>
    <source>
        <strain evidence="6">PHS-Z3</strain>
    </source>
</reference>
<dbReference type="Gene3D" id="3.30.470.30">
    <property type="entry name" value="DNA ligase/mRNA capping enzyme"/>
    <property type="match status" value="1"/>
</dbReference>
<dbReference type="CDD" id="cd07906">
    <property type="entry name" value="Adenylation_DNA_ligase_LigD_LigC"/>
    <property type="match status" value="1"/>
</dbReference>
<evidence type="ECO:0000259" key="5">
    <source>
        <dbReference type="PROSITE" id="PS50160"/>
    </source>
</evidence>
<accession>A0ABY5SC94</accession>
<name>A0ABY5SC94_9BACL</name>
<protein>
    <recommendedName>
        <fullName evidence="2">DNA ligase (ATP)</fullName>
        <ecNumber evidence="2">6.5.1.1</ecNumber>
    </recommendedName>
</protein>
<dbReference type="CDD" id="cd07971">
    <property type="entry name" value="OBF_DNA_ligase_LigD"/>
    <property type="match status" value="1"/>
</dbReference>
<evidence type="ECO:0000256" key="4">
    <source>
        <dbReference type="ARBA" id="ARBA00034003"/>
    </source>
</evidence>
<dbReference type="PANTHER" id="PTHR45674">
    <property type="entry name" value="DNA LIGASE 1/3 FAMILY MEMBER"/>
    <property type="match status" value="1"/>
</dbReference>
<evidence type="ECO:0000256" key="3">
    <source>
        <dbReference type="ARBA" id="ARBA00022598"/>
    </source>
</evidence>
<dbReference type="EC" id="6.5.1.1" evidence="2"/>
<feature type="domain" description="ATP-dependent DNA ligase family profile" evidence="5">
    <location>
        <begin position="105"/>
        <end position="223"/>
    </location>
</feature>
<proteinExistence type="inferred from homology"/>
<keyword evidence="7" id="KW-1185">Reference proteome</keyword>
<evidence type="ECO:0000256" key="1">
    <source>
        <dbReference type="ARBA" id="ARBA00007572"/>
    </source>
</evidence>
<evidence type="ECO:0000256" key="2">
    <source>
        <dbReference type="ARBA" id="ARBA00012727"/>
    </source>
</evidence>
<sequence length="312" mass="35934">MKLEPIIPFEPVAASEFPKGDQWTAQIKWDGVRILSYFDGERTKLFNRRLNERTLQYPELLQAESYCSADSFILDGEVIAFENGSPSFHEVMKRDSLRSAQRIQEQKGTVPITYMIFDLIYLNGVWVKDKKLRDRQTLLSSIIRPNVQVQVVPSYSDIAGLYRVAEQHRLEGIVIKDLNSTYSIDGKDKRWMKKKNVQDLIAVVGGVTLRDGIVNALLLGLYDDAGRFWYIGHAGSGKLTMNDWRTLTQLITTMTVRSMPFANKPERYKDAIWIEPRLTVKINYMEWTSNKTLRQPTIQAFLDVPPQECTFS</sequence>
<keyword evidence="3 6" id="KW-0436">Ligase</keyword>
<dbReference type="SUPFAM" id="SSF50249">
    <property type="entry name" value="Nucleic acid-binding proteins"/>
    <property type="match status" value="1"/>
</dbReference>
<dbReference type="EMBL" id="CP091430">
    <property type="protein sequence ID" value="UVI31145.1"/>
    <property type="molecule type" value="Genomic_DNA"/>
</dbReference>
<gene>
    <name evidence="6" type="ORF">L1F29_04675</name>
</gene>
<dbReference type="InterPro" id="IPR016059">
    <property type="entry name" value="DNA_ligase_ATP-dep_CS"/>
</dbReference>
<dbReference type="PANTHER" id="PTHR45674:SF4">
    <property type="entry name" value="DNA LIGASE 1"/>
    <property type="match status" value="1"/>
</dbReference>
<dbReference type="Proteomes" id="UP001057877">
    <property type="component" value="Chromosome"/>
</dbReference>
<evidence type="ECO:0000313" key="7">
    <source>
        <dbReference type="Proteomes" id="UP001057877"/>
    </source>
</evidence>
<dbReference type="RefSeq" id="WP_258387209.1">
    <property type="nucleotide sequence ID" value="NZ_CP091430.1"/>
</dbReference>
<dbReference type="Gene3D" id="2.40.50.140">
    <property type="entry name" value="Nucleic acid-binding proteins"/>
    <property type="match status" value="1"/>
</dbReference>
<comment type="catalytic activity">
    <reaction evidence="4">
        <text>ATP + (deoxyribonucleotide)n-3'-hydroxyl + 5'-phospho-(deoxyribonucleotide)m = (deoxyribonucleotide)n+m + AMP + diphosphate.</text>
        <dbReference type="EC" id="6.5.1.1"/>
    </reaction>
</comment>
<dbReference type="PROSITE" id="PS50160">
    <property type="entry name" value="DNA_LIGASE_A3"/>
    <property type="match status" value="1"/>
</dbReference>
<dbReference type="GO" id="GO:0016874">
    <property type="term" value="F:ligase activity"/>
    <property type="evidence" value="ECO:0007669"/>
    <property type="project" value="UniProtKB-KW"/>
</dbReference>
<dbReference type="InterPro" id="IPR050191">
    <property type="entry name" value="ATP-dep_DNA_ligase"/>
</dbReference>
<organism evidence="6 7">
    <name type="scientific">Paenibacillus spongiae</name>
    <dbReference type="NCBI Taxonomy" id="2909671"/>
    <lineage>
        <taxon>Bacteria</taxon>
        <taxon>Bacillati</taxon>
        <taxon>Bacillota</taxon>
        <taxon>Bacilli</taxon>
        <taxon>Bacillales</taxon>
        <taxon>Paenibacillaceae</taxon>
        <taxon>Paenibacillus</taxon>
    </lineage>
</organism>
<comment type="similarity">
    <text evidence="1">Belongs to the ATP-dependent DNA ligase family.</text>
</comment>
<dbReference type="Pfam" id="PF04679">
    <property type="entry name" value="DNA_ligase_A_C"/>
    <property type="match status" value="1"/>
</dbReference>
<dbReference type="InterPro" id="IPR012340">
    <property type="entry name" value="NA-bd_OB-fold"/>
</dbReference>